<evidence type="ECO:0000256" key="4">
    <source>
        <dbReference type="PROSITE-ProRule" id="PRU00175"/>
    </source>
</evidence>
<dbReference type="PROSITE" id="PS01359">
    <property type="entry name" value="ZF_PHD_1"/>
    <property type="match status" value="1"/>
</dbReference>
<gene>
    <name evidence="8" type="ORF">BABINDRAFT_178194</name>
</gene>
<dbReference type="RefSeq" id="XP_018982652.1">
    <property type="nucleotide sequence ID" value="XM_019131054.1"/>
</dbReference>
<name>A0A1E3QIP4_9ASCO</name>
<dbReference type="Gene3D" id="3.30.40.10">
    <property type="entry name" value="Zinc/RING finger domain, C3HC4 (zinc finger)"/>
    <property type="match status" value="2"/>
</dbReference>
<accession>A0A1E3QIP4</accession>
<dbReference type="PROSITE" id="PS50016">
    <property type="entry name" value="ZF_PHD_2"/>
    <property type="match status" value="1"/>
</dbReference>
<feature type="compositionally biased region" description="Low complexity" evidence="5">
    <location>
        <begin position="432"/>
        <end position="441"/>
    </location>
</feature>
<dbReference type="GO" id="GO:0008270">
    <property type="term" value="F:zinc ion binding"/>
    <property type="evidence" value="ECO:0007669"/>
    <property type="project" value="UniProtKB-KW"/>
</dbReference>
<dbReference type="Proteomes" id="UP000094336">
    <property type="component" value="Unassembled WGS sequence"/>
</dbReference>
<dbReference type="Pfam" id="PF00628">
    <property type="entry name" value="PHD"/>
    <property type="match status" value="1"/>
</dbReference>
<dbReference type="Pfam" id="PF13639">
    <property type="entry name" value="zf-RING_2"/>
    <property type="match status" value="1"/>
</dbReference>
<keyword evidence="2 4" id="KW-0863">Zinc-finger</keyword>
<evidence type="ECO:0000256" key="5">
    <source>
        <dbReference type="SAM" id="MobiDB-lite"/>
    </source>
</evidence>
<dbReference type="InterPro" id="IPR019787">
    <property type="entry name" value="Znf_PHD-finger"/>
</dbReference>
<dbReference type="SUPFAM" id="SSF57903">
    <property type="entry name" value="FYVE/PHD zinc finger"/>
    <property type="match status" value="1"/>
</dbReference>
<feature type="domain" description="PHD-type" evidence="6">
    <location>
        <begin position="132"/>
        <end position="181"/>
    </location>
</feature>
<sequence>MAAELSSPGPTNNQSEDCTICLEGLYDTAISNHIGRISTCGHIYHAECIKSWSDRSSSCPTCRLHFQHIDILDHHMAVYERLEVKDKFYQSEDVLNEIPEEFINPPDSEDDSSSHFRHQTNDYLLQSPYSRFITCTLCDSQSGSSMVGSMVLCDGCSGLFHVSCLGLEAGEPWFCPMCDSPHEGTRAVTPNIGIRRSRNSILTHRIYEAATRRNQEMRGRALNSNPPGFDALPSTPLSSFTSLSVSLNGFTLLSPIVHRNRYEPSPPPRKLTKEETNAWEQFDKAKDMGVATEPSVTARKRQTGDAERKFKRPSRRTRGNETIIETGPSTLESPQLPKKSLVSSILSEMKANSSKITIANDGLIMTGINLHETNPNIHNTRSLATFSPPGSPRSPEASDSDIEIKLPDFFGIDAGFQPPQKGGKMRADLPVSNSESDSSSSVLTYENKKRIQENVRDVLRPLYKDGKIDFDKYTAINKTVSRKLYKLVEQNPPGASSEGYWQKMADKYTQQELQNGKTI</sequence>
<dbReference type="PROSITE" id="PS50089">
    <property type="entry name" value="ZF_RING_2"/>
    <property type="match status" value="1"/>
</dbReference>
<dbReference type="InterPro" id="IPR001841">
    <property type="entry name" value="Znf_RING"/>
</dbReference>
<dbReference type="AlphaFoldDB" id="A0A1E3QIP4"/>
<evidence type="ECO:0000256" key="1">
    <source>
        <dbReference type="ARBA" id="ARBA00022723"/>
    </source>
</evidence>
<evidence type="ECO:0000256" key="2">
    <source>
        <dbReference type="ARBA" id="ARBA00022771"/>
    </source>
</evidence>
<evidence type="ECO:0000259" key="7">
    <source>
        <dbReference type="PROSITE" id="PS50089"/>
    </source>
</evidence>
<evidence type="ECO:0008006" key="10">
    <source>
        <dbReference type="Google" id="ProtNLM"/>
    </source>
</evidence>
<evidence type="ECO:0000313" key="8">
    <source>
        <dbReference type="EMBL" id="ODQ77324.1"/>
    </source>
</evidence>
<dbReference type="InterPro" id="IPR047157">
    <property type="entry name" value="PHRF1/Atg35"/>
</dbReference>
<organism evidence="8 9">
    <name type="scientific">Babjeviella inositovora NRRL Y-12698</name>
    <dbReference type="NCBI Taxonomy" id="984486"/>
    <lineage>
        <taxon>Eukaryota</taxon>
        <taxon>Fungi</taxon>
        <taxon>Dikarya</taxon>
        <taxon>Ascomycota</taxon>
        <taxon>Saccharomycotina</taxon>
        <taxon>Pichiomycetes</taxon>
        <taxon>Serinales incertae sedis</taxon>
        <taxon>Babjeviella</taxon>
    </lineage>
</organism>
<dbReference type="SMART" id="SM00249">
    <property type="entry name" value="PHD"/>
    <property type="match status" value="1"/>
</dbReference>
<dbReference type="SMART" id="SM00184">
    <property type="entry name" value="RING"/>
    <property type="match status" value="2"/>
</dbReference>
<evidence type="ECO:0000256" key="3">
    <source>
        <dbReference type="ARBA" id="ARBA00022833"/>
    </source>
</evidence>
<reference evidence="9" key="1">
    <citation type="submission" date="2016-05" db="EMBL/GenBank/DDBJ databases">
        <title>Comparative genomics of biotechnologically important yeasts.</title>
        <authorList>
            <consortium name="DOE Joint Genome Institute"/>
            <person name="Riley R."/>
            <person name="Haridas S."/>
            <person name="Wolfe K.H."/>
            <person name="Lopes M.R."/>
            <person name="Hittinger C.T."/>
            <person name="Goker M."/>
            <person name="Salamov A."/>
            <person name="Wisecaver J."/>
            <person name="Long T.M."/>
            <person name="Aerts A.L."/>
            <person name="Barry K."/>
            <person name="Choi C."/>
            <person name="Clum A."/>
            <person name="Coughlan A.Y."/>
            <person name="Deshpande S."/>
            <person name="Douglass A.P."/>
            <person name="Hanson S.J."/>
            <person name="Klenk H.-P."/>
            <person name="Labutti K."/>
            <person name="Lapidus A."/>
            <person name="Lindquist E."/>
            <person name="Lipzen A."/>
            <person name="Meier-Kolthoff J.P."/>
            <person name="Ohm R.A."/>
            <person name="Otillar R.P."/>
            <person name="Pangilinan J."/>
            <person name="Peng Y."/>
            <person name="Rokas A."/>
            <person name="Rosa C.A."/>
            <person name="Scheuner C."/>
            <person name="Sibirny A.A."/>
            <person name="Slot J.C."/>
            <person name="Stielow J.B."/>
            <person name="Sun H."/>
            <person name="Kurtzman C.P."/>
            <person name="Blackwell M."/>
            <person name="Grigoriev I.V."/>
            <person name="Jeffries T.W."/>
        </authorList>
    </citation>
    <scope>NUCLEOTIDE SEQUENCE [LARGE SCALE GENOMIC DNA]</scope>
    <source>
        <strain evidence="9">NRRL Y-12698</strain>
    </source>
</reference>
<keyword evidence="1" id="KW-0479">Metal-binding</keyword>
<dbReference type="InterPro" id="IPR019786">
    <property type="entry name" value="Zinc_finger_PHD-type_CS"/>
</dbReference>
<protein>
    <recommendedName>
        <fullName evidence="10">RING-type domain-containing protein</fullName>
    </recommendedName>
</protein>
<dbReference type="OrthoDB" id="7759664at2759"/>
<evidence type="ECO:0000259" key="6">
    <source>
        <dbReference type="PROSITE" id="PS50016"/>
    </source>
</evidence>
<dbReference type="PANTHER" id="PTHR12618">
    <property type="entry name" value="PHD AND RING FINGER DOMAIN-CONTAINING PROTEIN 1"/>
    <property type="match status" value="1"/>
</dbReference>
<proteinExistence type="predicted"/>
<feature type="domain" description="RING-type" evidence="7">
    <location>
        <begin position="18"/>
        <end position="63"/>
    </location>
</feature>
<dbReference type="GeneID" id="30148907"/>
<feature type="region of interest" description="Disordered" evidence="5">
    <location>
        <begin position="289"/>
        <end position="317"/>
    </location>
</feature>
<dbReference type="InterPro" id="IPR013083">
    <property type="entry name" value="Znf_RING/FYVE/PHD"/>
</dbReference>
<dbReference type="InterPro" id="IPR001965">
    <property type="entry name" value="Znf_PHD"/>
</dbReference>
<dbReference type="InterPro" id="IPR011011">
    <property type="entry name" value="Znf_FYVE_PHD"/>
</dbReference>
<feature type="region of interest" description="Disordered" evidence="5">
    <location>
        <begin position="420"/>
        <end position="444"/>
    </location>
</feature>
<dbReference type="SUPFAM" id="SSF57850">
    <property type="entry name" value="RING/U-box"/>
    <property type="match status" value="1"/>
</dbReference>
<keyword evidence="9" id="KW-1185">Reference proteome</keyword>
<dbReference type="EMBL" id="KV454441">
    <property type="protein sequence ID" value="ODQ77324.1"/>
    <property type="molecule type" value="Genomic_DNA"/>
</dbReference>
<dbReference type="PANTHER" id="PTHR12618:SF20">
    <property type="entry name" value="PHD AND RING FINGER DOMAIN-CONTAINING PROTEIN 1"/>
    <property type="match status" value="1"/>
</dbReference>
<evidence type="ECO:0000313" key="9">
    <source>
        <dbReference type="Proteomes" id="UP000094336"/>
    </source>
</evidence>
<keyword evidence="3" id="KW-0862">Zinc</keyword>